<keyword evidence="2" id="KW-1185">Reference proteome</keyword>
<proteinExistence type="predicted"/>
<evidence type="ECO:0008006" key="3">
    <source>
        <dbReference type="Google" id="ProtNLM"/>
    </source>
</evidence>
<dbReference type="AlphaFoldDB" id="K2JLD9"/>
<dbReference type="eggNOG" id="COG4382">
    <property type="taxonomic scope" value="Bacteria"/>
</dbReference>
<evidence type="ECO:0000313" key="2">
    <source>
        <dbReference type="Proteomes" id="UP000006755"/>
    </source>
</evidence>
<reference evidence="1 2" key="1">
    <citation type="journal article" date="2012" name="J. Bacteriol.">
        <title>Genome Sequence of Gallaecimonas xiamenensis Type Strain 3-C-1.</title>
        <authorList>
            <person name="Lai Q."/>
            <person name="Wang L."/>
            <person name="Wang W."/>
            <person name="Shao Z."/>
        </authorList>
    </citation>
    <scope>NUCLEOTIDE SEQUENCE [LARGE SCALE GENOMIC DNA]</scope>
    <source>
        <strain evidence="1 2">3-C-1</strain>
    </source>
</reference>
<gene>
    <name evidence="1" type="ORF">B3C1_08021</name>
</gene>
<comment type="caution">
    <text evidence="1">The sequence shown here is derived from an EMBL/GenBank/DDBJ whole genome shotgun (WGS) entry which is preliminary data.</text>
</comment>
<dbReference type="Proteomes" id="UP000006755">
    <property type="component" value="Unassembled WGS sequence"/>
</dbReference>
<protein>
    <recommendedName>
        <fullName evidence="3">Mu-like prophage protein gp16</fullName>
    </recommendedName>
</protein>
<organism evidence="1 2">
    <name type="scientific">Gallaecimonas xiamenensis 3-C-1</name>
    <dbReference type="NCBI Taxonomy" id="745411"/>
    <lineage>
        <taxon>Bacteria</taxon>
        <taxon>Pseudomonadati</taxon>
        <taxon>Pseudomonadota</taxon>
        <taxon>Gammaproteobacteria</taxon>
        <taxon>Enterobacterales</taxon>
        <taxon>Gallaecimonadaceae</taxon>
        <taxon>Gallaecimonas</taxon>
    </lineage>
</organism>
<accession>K2JLD9</accession>
<dbReference type="Pfam" id="PF06252">
    <property type="entry name" value="GemA"/>
    <property type="match status" value="1"/>
</dbReference>
<dbReference type="OrthoDB" id="7360086at2"/>
<sequence>MASKQQITLIHVARSQLGLDDELYRQVLANLCSGKTSSKQLTIEQADAVLEHFKTRGFKPTVKQAVNDRRMSPKAGSGKVAEVDKIRAIWITMSQQGFVRDSSETALDKWVAKVTGVAHVGWLKTNSAAQALEALKKWHTREMEQALAPHWGAFAQSRLYITLGDYRRLGRAVHGGRWYEALCALYSKHQEAK</sequence>
<dbReference type="EMBL" id="AMRI01000009">
    <property type="protein sequence ID" value="EKE75207.1"/>
    <property type="molecule type" value="Genomic_DNA"/>
</dbReference>
<name>K2JLD9_9GAMM</name>
<dbReference type="InterPro" id="IPR009363">
    <property type="entry name" value="Phage_Mu_Gp16"/>
</dbReference>
<evidence type="ECO:0000313" key="1">
    <source>
        <dbReference type="EMBL" id="EKE75207.1"/>
    </source>
</evidence>
<dbReference type="STRING" id="745411.B3C1_08021"/>